<dbReference type="Pfam" id="PF00557">
    <property type="entry name" value="Peptidase_M24"/>
    <property type="match status" value="1"/>
</dbReference>
<protein>
    <submittedName>
        <fullName evidence="3">Metallopeptidase family M24</fullName>
    </submittedName>
</protein>
<dbReference type="CDD" id="cd01066">
    <property type="entry name" value="APP_MetAP"/>
    <property type="match status" value="1"/>
</dbReference>
<dbReference type="PANTHER" id="PTHR46112:SF2">
    <property type="entry name" value="XAA-PRO AMINOPEPTIDASE P-RELATED"/>
    <property type="match status" value="1"/>
</dbReference>
<evidence type="ECO:0000313" key="3">
    <source>
        <dbReference type="EMBL" id="APZ92810.1"/>
    </source>
</evidence>
<dbReference type="AlphaFoldDB" id="A0A1P8WFK2"/>
<gene>
    <name evidence="3" type="ORF">Fuma_02422</name>
</gene>
<dbReference type="InterPro" id="IPR029149">
    <property type="entry name" value="Creatin/AminoP/Spt16_N"/>
</dbReference>
<dbReference type="SUPFAM" id="SSF53092">
    <property type="entry name" value="Creatinase/prolidase N-terminal domain"/>
    <property type="match status" value="1"/>
</dbReference>
<proteinExistence type="predicted"/>
<dbReference type="SUPFAM" id="SSF55920">
    <property type="entry name" value="Creatinase/aminopeptidase"/>
    <property type="match status" value="1"/>
</dbReference>
<dbReference type="Proteomes" id="UP000187735">
    <property type="component" value="Chromosome"/>
</dbReference>
<evidence type="ECO:0000259" key="2">
    <source>
        <dbReference type="Pfam" id="PF00557"/>
    </source>
</evidence>
<dbReference type="PANTHER" id="PTHR46112">
    <property type="entry name" value="AMINOPEPTIDASE"/>
    <property type="match status" value="1"/>
</dbReference>
<name>A0A1P8WFK2_9PLAN</name>
<dbReference type="InterPro" id="IPR050659">
    <property type="entry name" value="Peptidase_M24B"/>
</dbReference>
<keyword evidence="4" id="KW-1185">Reference proteome</keyword>
<sequence>MNGEEHRPTRLLVQDAARLEDVELKHDRVRNLLKATGAHAVLLQDPANIAWFTAGGDMSRCSTEECANSVFVTPDARLFATNSVDSAQIFEREAFALGFQLKQREWFQPHSELVADLCRGRKVISDRNAGGTKSARRAIRALRLPLTNLETDRLKTLSKVAVHAVEATGHHLKVNATESEVAAEVSHRLLKRTVAAARIQVCADGRNERYRHWTFGDQPIKNYAVISCVARRWGLHVGVTRTICLHSVPQNLLAAFQKATLVHATGLFFSRHGEALADVWKKIHRIYEKFEMAGEWQKADQASVIGYSPSEVQLTPDSDHQLEAPVPMFWHPSVGPALVGDTVLCLPSANEQLTQSSTWPRISVKVKGREVICPGILLIPERGTVSADHAAIESDASAVYDLPEHPAEDSPSPVDSVWEMSVPSDDAVWQDDESAWSRESVFD</sequence>
<feature type="region of interest" description="Disordered" evidence="1">
    <location>
        <begin position="400"/>
        <end position="443"/>
    </location>
</feature>
<accession>A0A1P8WFK2</accession>
<organism evidence="3 4">
    <name type="scientific">Fuerstiella marisgermanici</name>
    <dbReference type="NCBI Taxonomy" id="1891926"/>
    <lineage>
        <taxon>Bacteria</taxon>
        <taxon>Pseudomonadati</taxon>
        <taxon>Planctomycetota</taxon>
        <taxon>Planctomycetia</taxon>
        <taxon>Planctomycetales</taxon>
        <taxon>Planctomycetaceae</taxon>
        <taxon>Fuerstiella</taxon>
    </lineage>
</organism>
<evidence type="ECO:0000256" key="1">
    <source>
        <dbReference type="SAM" id="MobiDB-lite"/>
    </source>
</evidence>
<dbReference type="Gene3D" id="3.90.230.10">
    <property type="entry name" value="Creatinase/methionine aminopeptidase superfamily"/>
    <property type="match status" value="1"/>
</dbReference>
<dbReference type="InterPro" id="IPR036005">
    <property type="entry name" value="Creatinase/aminopeptidase-like"/>
</dbReference>
<dbReference type="InterPro" id="IPR000994">
    <property type="entry name" value="Pept_M24"/>
</dbReference>
<dbReference type="KEGG" id="fmr:Fuma_02422"/>
<dbReference type="EMBL" id="CP017641">
    <property type="protein sequence ID" value="APZ92810.1"/>
    <property type="molecule type" value="Genomic_DNA"/>
</dbReference>
<evidence type="ECO:0000313" key="4">
    <source>
        <dbReference type="Proteomes" id="UP000187735"/>
    </source>
</evidence>
<feature type="domain" description="Peptidase M24" evidence="2">
    <location>
        <begin position="154"/>
        <end position="290"/>
    </location>
</feature>
<dbReference type="STRING" id="1891926.Fuma_02422"/>
<reference evidence="3 4" key="1">
    <citation type="journal article" date="2016" name="Front. Microbiol.">
        <title>Fuerstia marisgermanicae gen. nov., sp. nov., an Unusual Member of the Phylum Planctomycetes from the German Wadden Sea.</title>
        <authorList>
            <person name="Kohn T."/>
            <person name="Heuer A."/>
            <person name="Jogler M."/>
            <person name="Vollmers J."/>
            <person name="Boedeker C."/>
            <person name="Bunk B."/>
            <person name="Rast P."/>
            <person name="Borchert D."/>
            <person name="Glockner I."/>
            <person name="Freese H.M."/>
            <person name="Klenk H.P."/>
            <person name="Overmann J."/>
            <person name="Kaster A.K."/>
            <person name="Rohde M."/>
            <person name="Wiegand S."/>
            <person name="Jogler C."/>
        </authorList>
    </citation>
    <scope>NUCLEOTIDE SEQUENCE [LARGE SCALE GENOMIC DNA]</scope>
    <source>
        <strain evidence="3 4">NH11</strain>
    </source>
</reference>